<sequence length="279" mass="32454">MVARDQFVRQFLDTPIVHSTPNTRVGDPHPDFTLPGLYLFELSPVTNQDDGRHLHPNSTFAYFGIPISEIEDFRDHFVGPRLYSEIVNGRNYPSDQFNLVLRHCITGLLPEINFLHNVEDSLRNRLHPFRMRYHARGMIRYPGNRTRQKAQIADYKSRGKPLKSKTQHAEKEHLRSSQRAATKTLARRLTNANASMEEIANQVQQLRAAQAPTTERLRRRHEDERLEFQAYLEEEIPRTDVERIYTNEIRALLVTAEVSLQTLQVQNARRLGLEEDIHG</sequence>
<dbReference type="EMBL" id="JAENGY010001273">
    <property type="protein sequence ID" value="KAG6950710.1"/>
    <property type="molecule type" value="Genomic_DNA"/>
</dbReference>
<comment type="caution">
    <text evidence="2">The sequence shown here is derived from an EMBL/GenBank/DDBJ whole genome shotgun (WGS) entry which is preliminary data.</text>
</comment>
<reference evidence="2" key="1">
    <citation type="submission" date="2021-01" db="EMBL/GenBank/DDBJ databases">
        <title>Phytophthora aleatoria, a newly-described species from Pinus radiata is distinct from Phytophthora cactorum isolates based on comparative genomics.</title>
        <authorList>
            <person name="Mcdougal R."/>
            <person name="Panda P."/>
            <person name="Williams N."/>
            <person name="Studholme D.J."/>
        </authorList>
    </citation>
    <scope>NUCLEOTIDE SEQUENCE</scope>
    <source>
        <strain evidence="2">NZFS 4037</strain>
    </source>
</reference>
<organism evidence="2 3">
    <name type="scientific">Phytophthora aleatoria</name>
    <dbReference type="NCBI Taxonomy" id="2496075"/>
    <lineage>
        <taxon>Eukaryota</taxon>
        <taxon>Sar</taxon>
        <taxon>Stramenopiles</taxon>
        <taxon>Oomycota</taxon>
        <taxon>Peronosporomycetes</taxon>
        <taxon>Peronosporales</taxon>
        <taxon>Peronosporaceae</taxon>
        <taxon>Phytophthora</taxon>
    </lineage>
</organism>
<accession>A0A8J5MDN1</accession>
<dbReference type="Proteomes" id="UP000709295">
    <property type="component" value="Unassembled WGS sequence"/>
</dbReference>
<keyword evidence="3" id="KW-1185">Reference proteome</keyword>
<evidence type="ECO:0000256" key="1">
    <source>
        <dbReference type="SAM" id="MobiDB-lite"/>
    </source>
</evidence>
<proteinExistence type="predicted"/>
<gene>
    <name evidence="2" type="ORF">JG688_00014039</name>
</gene>
<feature type="region of interest" description="Disordered" evidence="1">
    <location>
        <begin position="156"/>
        <end position="181"/>
    </location>
</feature>
<evidence type="ECO:0000313" key="2">
    <source>
        <dbReference type="EMBL" id="KAG6950710.1"/>
    </source>
</evidence>
<name>A0A8J5MDN1_9STRA</name>
<protein>
    <submittedName>
        <fullName evidence="2">Uncharacterized protein</fullName>
    </submittedName>
</protein>
<evidence type="ECO:0000313" key="3">
    <source>
        <dbReference type="Proteomes" id="UP000709295"/>
    </source>
</evidence>
<dbReference type="AlphaFoldDB" id="A0A8J5MDN1"/>